<accession>A0A7G8Q4Q5</accession>
<dbReference type="EMBL" id="CP060412">
    <property type="protein sequence ID" value="QNK01763.1"/>
    <property type="molecule type" value="Genomic_DNA"/>
</dbReference>
<evidence type="ECO:0000313" key="1">
    <source>
        <dbReference type="EMBL" id="QNK01763.1"/>
    </source>
</evidence>
<protein>
    <submittedName>
        <fullName evidence="1">Uncharacterized protein</fullName>
    </submittedName>
</protein>
<proteinExistence type="predicted"/>
<organism evidence="1 2">
    <name type="scientific">Dyella telluris</name>
    <dbReference type="NCBI Taxonomy" id="2763498"/>
    <lineage>
        <taxon>Bacteria</taxon>
        <taxon>Pseudomonadati</taxon>
        <taxon>Pseudomonadota</taxon>
        <taxon>Gammaproteobacteria</taxon>
        <taxon>Lysobacterales</taxon>
        <taxon>Rhodanobacteraceae</taxon>
        <taxon>Dyella</taxon>
    </lineage>
</organism>
<keyword evidence="2" id="KW-1185">Reference proteome</keyword>
<evidence type="ECO:0000313" key="2">
    <source>
        <dbReference type="Proteomes" id="UP000515873"/>
    </source>
</evidence>
<reference evidence="1 2" key="1">
    <citation type="submission" date="2020-08" db="EMBL/GenBank/DDBJ databases">
        <title>Dyella sp. G9 isolated from forest soil.</title>
        <authorList>
            <person name="Fu J."/>
            <person name="Qiu L."/>
        </authorList>
    </citation>
    <scope>NUCLEOTIDE SEQUENCE [LARGE SCALE GENOMIC DNA]</scope>
    <source>
        <strain evidence="1 2">G9</strain>
    </source>
</reference>
<gene>
    <name evidence="1" type="ORF">H8F01_00855</name>
</gene>
<dbReference type="Proteomes" id="UP000515873">
    <property type="component" value="Chromosome"/>
</dbReference>
<dbReference type="KEGG" id="dtl:H8F01_00855"/>
<dbReference type="AlphaFoldDB" id="A0A7G8Q4Q5"/>
<dbReference type="RefSeq" id="WP_187057222.1">
    <property type="nucleotide sequence ID" value="NZ_CP060412.1"/>
</dbReference>
<sequence>MKRLKRLESGKYTLERRQVLEQFESLCERCGNVECSIRGILTRLEENKVGAKLGLLECESFLVRIEFRDPAGLHGDFNTFRVGAAWGARVVEGQTVALSMAGGEEIGRAVVKQVHTGSFAAMNEKFGVDNHLSIAAAVEGEDLDLEEVMRKNYGPHRFNRETTCTVIYMERIESGAGS</sequence>
<name>A0A7G8Q4Q5_9GAMM</name>